<evidence type="ECO:0000313" key="1">
    <source>
        <dbReference type="EMBL" id="OCR25105.1"/>
    </source>
</evidence>
<evidence type="ECO:0000313" key="2">
    <source>
        <dbReference type="Proteomes" id="UP000093104"/>
    </source>
</evidence>
<gene>
    <name evidence="1" type="ORF">AFK24_09975</name>
</gene>
<dbReference type="EMBL" id="LGSI01000037">
    <property type="protein sequence ID" value="OCR25105.1"/>
    <property type="molecule type" value="Genomic_DNA"/>
</dbReference>
<dbReference type="OrthoDB" id="272411at2"/>
<accession>A0A1C7ZA81</accession>
<dbReference type="RefSeq" id="WP_065833079.1">
    <property type="nucleotide sequence ID" value="NZ_LGSI01000037.1"/>
</dbReference>
<dbReference type="Pfam" id="PF13665">
    <property type="entry name" value="Tox-PAAR-like"/>
    <property type="match status" value="1"/>
</dbReference>
<name>A0A1C7ZA81_PSESX</name>
<dbReference type="AlphaFoldDB" id="A0A1C7ZA81"/>
<organism evidence="1 2">
    <name type="scientific">Pseudomonas syringae</name>
    <dbReference type="NCBI Taxonomy" id="317"/>
    <lineage>
        <taxon>Bacteria</taxon>
        <taxon>Pseudomonadati</taxon>
        <taxon>Pseudomonadota</taxon>
        <taxon>Gammaproteobacteria</taxon>
        <taxon>Pseudomonadales</taxon>
        <taxon>Pseudomonadaceae</taxon>
        <taxon>Pseudomonas</taxon>
    </lineage>
</organism>
<comment type="caution">
    <text evidence="1">The sequence shown here is derived from an EMBL/GenBank/DDBJ whole genome shotgun (WGS) entry which is preliminary data.</text>
</comment>
<protein>
    <submittedName>
        <fullName evidence="1">Type VI secretion protein</fullName>
    </submittedName>
</protein>
<proteinExistence type="predicted"/>
<sequence>MFMLNNGGAQATASQPDTCKTTTAAGPVPLPYPNIADSSMADPGGLVNEVLVAAMPAMNQMSKVTQSSGDEAGDQGGLISGVNVGEMAFSSGSTKVMVGGKPAVMVSSQTLQNGTPSNTIGVFNLGSQETVEVMQ</sequence>
<dbReference type="Proteomes" id="UP000093104">
    <property type="component" value="Unassembled WGS sequence"/>
</dbReference>
<reference evidence="1 2" key="1">
    <citation type="submission" date="2015-07" db="EMBL/GenBank/DDBJ databases">
        <title>Draft genome sequence of a diazotrophic, plant growth-promoting rhizobacterium of the Pseudomonas syringae complex.</title>
        <authorList>
            <person name="Patten C.L."/>
            <person name="Jeong H."/>
        </authorList>
    </citation>
    <scope>NUCLEOTIDE SEQUENCE [LARGE SCALE GENOMIC DNA]</scope>
    <source>
        <strain evidence="1 2">GR12-2</strain>
    </source>
</reference>